<feature type="chain" id="PRO_5042000506" description="Secreted protein" evidence="1">
    <location>
        <begin position="20"/>
        <end position="93"/>
    </location>
</feature>
<dbReference type="AlphaFoldDB" id="A0AAE0HQL1"/>
<keyword evidence="1" id="KW-0732">Signal</keyword>
<dbReference type="EMBL" id="JAUEPN010000001">
    <property type="protein sequence ID" value="KAK3300855.1"/>
    <property type="molecule type" value="Genomic_DNA"/>
</dbReference>
<dbReference type="Proteomes" id="UP001278766">
    <property type="component" value="Unassembled WGS sequence"/>
</dbReference>
<protein>
    <recommendedName>
        <fullName evidence="4">Secreted protein</fullName>
    </recommendedName>
</protein>
<evidence type="ECO:0008006" key="4">
    <source>
        <dbReference type="Google" id="ProtNLM"/>
    </source>
</evidence>
<gene>
    <name evidence="2" type="ORF">B0H64DRAFT_25228</name>
</gene>
<evidence type="ECO:0000256" key="1">
    <source>
        <dbReference type="SAM" id="SignalP"/>
    </source>
</evidence>
<sequence>MPALLFLTGLGQLIWATSAGSAQAYLGRAFSFCRFNDLPSTGPTSSHLLPTLRQHLLDRHPLHCRSLPGFANSVQESLAKPERTISARHAEPS</sequence>
<evidence type="ECO:0000313" key="2">
    <source>
        <dbReference type="EMBL" id="KAK3300855.1"/>
    </source>
</evidence>
<reference evidence="2" key="2">
    <citation type="submission" date="2023-06" db="EMBL/GenBank/DDBJ databases">
        <authorList>
            <consortium name="Lawrence Berkeley National Laboratory"/>
            <person name="Haridas S."/>
            <person name="Hensen N."/>
            <person name="Bonometti L."/>
            <person name="Westerberg I."/>
            <person name="Brannstrom I.O."/>
            <person name="Guillou S."/>
            <person name="Cros-Aarteil S."/>
            <person name="Calhoun S."/>
            <person name="Kuo A."/>
            <person name="Mondo S."/>
            <person name="Pangilinan J."/>
            <person name="Riley R."/>
            <person name="Labutti K."/>
            <person name="Andreopoulos B."/>
            <person name="Lipzen A."/>
            <person name="Chen C."/>
            <person name="Yanf M."/>
            <person name="Daum C."/>
            <person name="Ng V."/>
            <person name="Clum A."/>
            <person name="Steindorff A."/>
            <person name="Ohm R."/>
            <person name="Martin F."/>
            <person name="Silar P."/>
            <person name="Natvig D."/>
            <person name="Lalanne C."/>
            <person name="Gautier V."/>
            <person name="Ament-Velasquez S.L."/>
            <person name="Kruys A."/>
            <person name="Hutchinson M.I."/>
            <person name="Powell A.J."/>
            <person name="Barry K."/>
            <person name="Miller A.N."/>
            <person name="Grigoriev I.V."/>
            <person name="Debuchy R."/>
            <person name="Gladieux P."/>
            <person name="Thoren M.H."/>
            <person name="Johannesson H."/>
        </authorList>
    </citation>
    <scope>NUCLEOTIDE SEQUENCE</scope>
    <source>
        <strain evidence="2">CBS 168.71</strain>
    </source>
</reference>
<dbReference type="RefSeq" id="XP_062664369.1">
    <property type="nucleotide sequence ID" value="XM_062799976.1"/>
</dbReference>
<name>A0AAE0HQL1_9PEZI</name>
<feature type="signal peptide" evidence="1">
    <location>
        <begin position="1"/>
        <end position="19"/>
    </location>
</feature>
<dbReference type="GeneID" id="87836924"/>
<proteinExistence type="predicted"/>
<keyword evidence="3" id="KW-1185">Reference proteome</keyword>
<reference evidence="2" key="1">
    <citation type="journal article" date="2023" name="Mol. Phylogenet. Evol.">
        <title>Genome-scale phylogeny and comparative genomics of the fungal order Sordariales.</title>
        <authorList>
            <person name="Hensen N."/>
            <person name="Bonometti L."/>
            <person name="Westerberg I."/>
            <person name="Brannstrom I.O."/>
            <person name="Guillou S."/>
            <person name="Cros-Aarteil S."/>
            <person name="Calhoun S."/>
            <person name="Haridas S."/>
            <person name="Kuo A."/>
            <person name="Mondo S."/>
            <person name="Pangilinan J."/>
            <person name="Riley R."/>
            <person name="LaButti K."/>
            <person name="Andreopoulos B."/>
            <person name="Lipzen A."/>
            <person name="Chen C."/>
            <person name="Yan M."/>
            <person name="Daum C."/>
            <person name="Ng V."/>
            <person name="Clum A."/>
            <person name="Steindorff A."/>
            <person name="Ohm R.A."/>
            <person name="Martin F."/>
            <person name="Silar P."/>
            <person name="Natvig D.O."/>
            <person name="Lalanne C."/>
            <person name="Gautier V."/>
            <person name="Ament-Velasquez S.L."/>
            <person name="Kruys A."/>
            <person name="Hutchinson M.I."/>
            <person name="Powell A.J."/>
            <person name="Barry K."/>
            <person name="Miller A.N."/>
            <person name="Grigoriev I.V."/>
            <person name="Debuchy R."/>
            <person name="Gladieux P."/>
            <person name="Hiltunen Thoren M."/>
            <person name="Johannesson H."/>
        </authorList>
    </citation>
    <scope>NUCLEOTIDE SEQUENCE</scope>
    <source>
        <strain evidence="2">CBS 168.71</strain>
    </source>
</reference>
<evidence type="ECO:0000313" key="3">
    <source>
        <dbReference type="Proteomes" id="UP001278766"/>
    </source>
</evidence>
<comment type="caution">
    <text evidence="2">The sequence shown here is derived from an EMBL/GenBank/DDBJ whole genome shotgun (WGS) entry which is preliminary data.</text>
</comment>
<organism evidence="2 3">
    <name type="scientific">Chaetomium fimeti</name>
    <dbReference type="NCBI Taxonomy" id="1854472"/>
    <lineage>
        <taxon>Eukaryota</taxon>
        <taxon>Fungi</taxon>
        <taxon>Dikarya</taxon>
        <taxon>Ascomycota</taxon>
        <taxon>Pezizomycotina</taxon>
        <taxon>Sordariomycetes</taxon>
        <taxon>Sordariomycetidae</taxon>
        <taxon>Sordariales</taxon>
        <taxon>Chaetomiaceae</taxon>
        <taxon>Chaetomium</taxon>
    </lineage>
</organism>
<accession>A0AAE0HQL1</accession>